<keyword evidence="9 15" id="KW-0479">Metal-binding</keyword>
<protein>
    <recommendedName>
        <fullName evidence="5 15">Hypoxanthine phosphoribosyltransferase</fullName>
        <ecNumber evidence="5 15">2.4.2.8</ecNumber>
    </recommendedName>
</protein>
<evidence type="ECO:0000256" key="10">
    <source>
        <dbReference type="ARBA" id="ARBA00022726"/>
    </source>
</evidence>
<dbReference type="InterPro" id="IPR000836">
    <property type="entry name" value="PRTase_dom"/>
</dbReference>
<evidence type="ECO:0000256" key="7">
    <source>
        <dbReference type="ARBA" id="ARBA00022676"/>
    </source>
</evidence>
<evidence type="ECO:0000256" key="12">
    <source>
        <dbReference type="ARBA" id="ARBA00022842"/>
    </source>
</evidence>
<dbReference type="GO" id="GO:0006166">
    <property type="term" value="P:purine ribonucleoside salvage"/>
    <property type="evidence" value="ECO:0007669"/>
    <property type="project" value="UniProtKB-KW"/>
</dbReference>
<dbReference type="GO" id="GO:0032264">
    <property type="term" value="P:IMP salvage"/>
    <property type="evidence" value="ECO:0007669"/>
    <property type="project" value="UniProtKB-UniPathway"/>
</dbReference>
<keyword evidence="18" id="KW-1185">Reference proteome</keyword>
<dbReference type="NCBIfam" id="TIGR01203">
    <property type="entry name" value="HGPRTase"/>
    <property type="match status" value="1"/>
</dbReference>
<comment type="catalytic activity">
    <reaction evidence="13">
        <text>GMP + diphosphate = guanine + 5-phospho-alpha-D-ribose 1-diphosphate</text>
        <dbReference type="Rhea" id="RHEA:25424"/>
        <dbReference type="ChEBI" id="CHEBI:16235"/>
        <dbReference type="ChEBI" id="CHEBI:33019"/>
        <dbReference type="ChEBI" id="CHEBI:58017"/>
        <dbReference type="ChEBI" id="CHEBI:58115"/>
        <dbReference type="EC" id="2.4.2.8"/>
    </reaction>
    <physiologicalReaction direction="right-to-left" evidence="13">
        <dbReference type="Rhea" id="RHEA:25426"/>
    </physiologicalReaction>
</comment>
<accession>A0A1H2ICI2</accession>
<evidence type="ECO:0000256" key="4">
    <source>
        <dbReference type="ARBA" id="ARBA00008391"/>
    </source>
</evidence>
<keyword evidence="6 15" id="KW-0963">Cytoplasm</keyword>
<reference evidence="18" key="1">
    <citation type="submission" date="2016-10" db="EMBL/GenBank/DDBJ databases">
        <authorList>
            <person name="Varghese N."/>
            <person name="Submissions S."/>
        </authorList>
    </citation>
    <scope>NUCLEOTIDE SEQUENCE [LARGE SCALE GENOMIC DNA]</scope>
    <source>
        <strain evidence="18">DSM 3384</strain>
    </source>
</reference>
<name>A0A1H2ICI2_9BACT</name>
<keyword evidence="7 15" id="KW-0328">Glycosyltransferase</keyword>
<proteinExistence type="inferred from homology"/>
<evidence type="ECO:0000256" key="2">
    <source>
        <dbReference type="ARBA" id="ARBA00004496"/>
    </source>
</evidence>
<dbReference type="GO" id="GO:0000166">
    <property type="term" value="F:nucleotide binding"/>
    <property type="evidence" value="ECO:0007669"/>
    <property type="project" value="UniProtKB-KW"/>
</dbReference>
<dbReference type="GO" id="GO:0046100">
    <property type="term" value="P:hypoxanthine metabolic process"/>
    <property type="evidence" value="ECO:0007669"/>
    <property type="project" value="TreeGrafter"/>
</dbReference>
<organism evidence="17 18">
    <name type="scientific">Desulfobacula phenolica</name>
    <dbReference type="NCBI Taxonomy" id="90732"/>
    <lineage>
        <taxon>Bacteria</taxon>
        <taxon>Pseudomonadati</taxon>
        <taxon>Thermodesulfobacteriota</taxon>
        <taxon>Desulfobacteria</taxon>
        <taxon>Desulfobacterales</taxon>
        <taxon>Desulfobacteraceae</taxon>
        <taxon>Desulfobacula</taxon>
    </lineage>
</organism>
<dbReference type="FunFam" id="3.40.50.2020:FF:000006">
    <property type="entry name" value="Hypoxanthine phosphoribosyltransferase"/>
    <property type="match status" value="1"/>
</dbReference>
<dbReference type="UniPathway" id="UPA00591">
    <property type="reaction ID" value="UER00648"/>
</dbReference>
<dbReference type="InterPro" id="IPR050408">
    <property type="entry name" value="HGPRT"/>
</dbReference>
<evidence type="ECO:0000256" key="6">
    <source>
        <dbReference type="ARBA" id="ARBA00022490"/>
    </source>
</evidence>
<sequence length="171" mass="19571">MPEFILLISEQEIKKQLKKIGQKISIDYKDKDLVLIGVLKGSFVFMADLTRQISIDHEIDFLGASSYKGTASTGQIVFTKKPDLELENRDVLLVEDIMDTGNTLLKITEFIKKSNPKSIKICALIDKHERREVKIDVDYSCFSLEKGFIVGYGLDYDEKYRNLPAIYDLKL</sequence>
<dbReference type="PANTHER" id="PTHR43340:SF1">
    <property type="entry name" value="HYPOXANTHINE PHOSPHORIBOSYLTRANSFERASE"/>
    <property type="match status" value="1"/>
</dbReference>
<dbReference type="EC" id="2.4.2.8" evidence="5 15"/>
<dbReference type="GO" id="GO:0006178">
    <property type="term" value="P:guanine salvage"/>
    <property type="evidence" value="ECO:0007669"/>
    <property type="project" value="TreeGrafter"/>
</dbReference>
<dbReference type="InterPro" id="IPR029057">
    <property type="entry name" value="PRTase-like"/>
</dbReference>
<comment type="subcellular location">
    <subcellularLocation>
        <location evidence="2 15">Cytoplasm</location>
    </subcellularLocation>
</comment>
<comment type="cofactor">
    <cofactor evidence="1 15">
        <name>Mg(2+)</name>
        <dbReference type="ChEBI" id="CHEBI:18420"/>
    </cofactor>
</comment>
<evidence type="ECO:0000256" key="11">
    <source>
        <dbReference type="ARBA" id="ARBA00022741"/>
    </source>
</evidence>
<evidence type="ECO:0000256" key="9">
    <source>
        <dbReference type="ARBA" id="ARBA00022723"/>
    </source>
</evidence>
<dbReference type="InterPro" id="IPR005904">
    <property type="entry name" value="Hxn_phspho_trans"/>
</dbReference>
<dbReference type="PANTHER" id="PTHR43340">
    <property type="entry name" value="HYPOXANTHINE-GUANINE PHOSPHORIBOSYLTRANSFERASE"/>
    <property type="match status" value="1"/>
</dbReference>
<keyword evidence="10 15" id="KW-0660">Purine salvage</keyword>
<dbReference type="GO" id="GO:0005829">
    <property type="term" value="C:cytosol"/>
    <property type="evidence" value="ECO:0007669"/>
    <property type="project" value="TreeGrafter"/>
</dbReference>
<evidence type="ECO:0000313" key="17">
    <source>
        <dbReference type="EMBL" id="SDU41890.1"/>
    </source>
</evidence>
<comment type="pathway">
    <text evidence="3 15">Purine metabolism; IMP biosynthesis via salvage pathway; IMP from hypoxanthine: step 1/1.</text>
</comment>
<dbReference type="Pfam" id="PF00156">
    <property type="entry name" value="Pribosyltran"/>
    <property type="match status" value="1"/>
</dbReference>
<dbReference type="GO" id="GO:0004422">
    <property type="term" value="F:hypoxanthine phosphoribosyltransferase activity"/>
    <property type="evidence" value="ECO:0007669"/>
    <property type="project" value="InterPro"/>
</dbReference>
<evidence type="ECO:0000256" key="8">
    <source>
        <dbReference type="ARBA" id="ARBA00022679"/>
    </source>
</evidence>
<evidence type="ECO:0000256" key="1">
    <source>
        <dbReference type="ARBA" id="ARBA00001946"/>
    </source>
</evidence>
<keyword evidence="12 15" id="KW-0460">Magnesium</keyword>
<dbReference type="GO" id="GO:0052657">
    <property type="term" value="F:guanine phosphoribosyltransferase activity"/>
    <property type="evidence" value="ECO:0007669"/>
    <property type="project" value="UniProtKB-ARBA"/>
</dbReference>
<dbReference type="GO" id="GO:0032263">
    <property type="term" value="P:GMP salvage"/>
    <property type="evidence" value="ECO:0007669"/>
    <property type="project" value="TreeGrafter"/>
</dbReference>
<dbReference type="AlphaFoldDB" id="A0A1H2ICI2"/>
<dbReference type="SUPFAM" id="SSF53271">
    <property type="entry name" value="PRTase-like"/>
    <property type="match status" value="1"/>
</dbReference>
<comment type="similarity">
    <text evidence="4 15">Belongs to the purine/pyrimidine phosphoribosyltransferase family.</text>
</comment>
<evidence type="ECO:0000256" key="5">
    <source>
        <dbReference type="ARBA" id="ARBA00011895"/>
    </source>
</evidence>
<evidence type="ECO:0000256" key="13">
    <source>
        <dbReference type="ARBA" id="ARBA00048811"/>
    </source>
</evidence>
<dbReference type="Proteomes" id="UP000199608">
    <property type="component" value="Unassembled WGS sequence"/>
</dbReference>
<evidence type="ECO:0000256" key="3">
    <source>
        <dbReference type="ARBA" id="ARBA00004669"/>
    </source>
</evidence>
<dbReference type="CDD" id="cd06223">
    <property type="entry name" value="PRTases_typeI"/>
    <property type="match status" value="1"/>
</dbReference>
<evidence type="ECO:0000256" key="15">
    <source>
        <dbReference type="RuleBase" id="RU364099"/>
    </source>
</evidence>
<evidence type="ECO:0000313" key="18">
    <source>
        <dbReference type="Proteomes" id="UP000199608"/>
    </source>
</evidence>
<dbReference type="GO" id="GO:0000287">
    <property type="term" value="F:magnesium ion binding"/>
    <property type="evidence" value="ECO:0007669"/>
    <property type="project" value="TreeGrafter"/>
</dbReference>
<keyword evidence="11 15" id="KW-0547">Nucleotide-binding</keyword>
<feature type="domain" description="Phosphoribosyltransferase" evidence="16">
    <location>
        <begin position="11"/>
        <end position="156"/>
    </location>
</feature>
<keyword evidence="8 15" id="KW-0808">Transferase</keyword>
<evidence type="ECO:0000256" key="14">
    <source>
        <dbReference type="ARBA" id="ARBA00049402"/>
    </source>
</evidence>
<gene>
    <name evidence="17" type="ORF">SAMN04487931_10885</name>
</gene>
<dbReference type="Gene3D" id="3.40.50.2020">
    <property type="match status" value="1"/>
</dbReference>
<comment type="catalytic activity">
    <reaction evidence="14">
        <text>IMP + diphosphate = hypoxanthine + 5-phospho-alpha-D-ribose 1-diphosphate</text>
        <dbReference type="Rhea" id="RHEA:17973"/>
        <dbReference type="ChEBI" id="CHEBI:17368"/>
        <dbReference type="ChEBI" id="CHEBI:33019"/>
        <dbReference type="ChEBI" id="CHEBI:58017"/>
        <dbReference type="ChEBI" id="CHEBI:58053"/>
        <dbReference type="EC" id="2.4.2.8"/>
    </reaction>
    <physiologicalReaction direction="right-to-left" evidence="14">
        <dbReference type="Rhea" id="RHEA:17975"/>
    </physiologicalReaction>
</comment>
<dbReference type="RefSeq" id="WP_092235337.1">
    <property type="nucleotide sequence ID" value="NZ_FNLL01000008.1"/>
</dbReference>
<evidence type="ECO:0000259" key="16">
    <source>
        <dbReference type="Pfam" id="PF00156"/>
    </source>
</evidence>
<dbReference type="EMBL" id="FNLL01000008">
    <property type="protein sequence ID" value="SDU41890.1"/>
    <property type="molecule type" value="Genomic_DNA"/>
</dbReference>